<dbReference type="SMART" id="SM00799">
    <property type="entry name" value="DENN"/>
    <property type="match status" value="1"/>
</dbReference>
<evidence type="ECO:0000256" key="4">
    <source>
        <dbReference type="SAM" id="MobiDB-lite"/>
    </source>
</evidence>
<dbReference type="InterPro" id="IPR043153">
    <property type="entry name" value="DENN_C"/>
</dbReference>
<evidence type="ECO:0000256" key="3">
    <source>
        <dbReference type="ARBA" id="ARBA00023329"/>
    </source>
</evidence>
<dbReference type="GO" id="GO:0030136">
    <property type="term" value="C:clathrin-coated vesicle"/>
    <property type="evidence" value="ECO:0007669"/>
    <property type="project" value="UniProtKB-SubCell"/>
</dbReference>
<keyword evidence="9" id="KW-1267">Proteomics identification</keyword>
<name>A0A8I6G654_RAT</name>
<comment type="subcellular location">
    <subcellularLocation>
        <location evidence="1">Cytoplasmic vesicle</location>
        <location evidence="1">Clathrin-coated vesicle</location>
    </subcellularLocation>
</comment>
<reference evidence="6" key="1">
    <citation type="submission" date="2024-01" db="EMBL/GenBank/DDBJ databases">
        <title>GRCr8: a new rat reference genome assembly contstructed from accurate long reads and long range scaffolding.</title>
        <authorList>
            <person name="Doris P.A."/>
            <person name="Kalbfleisch T."/>
            <person name="Li K."/>
            <person name="Howe K."/>
            <person name="Wood J."/>
        </authorList>
    </citation>
    <scope>NUCLEOTIDE SEQUENCE [LARGE SCALE GENOMIC DNA]</scope>
    <source>
        <strain evidence="6">Brown Norway</strain>
    </source>
</reference>
<dbReference type="InterPro" id="IPR040032">
    <property type="entry name" value="DENND1A/B/C"/>
</dbReference>
<reference evidence="6" key="2">
    <citation type="submission" date="2025-08" db="UniProtKB">
        <authorList>
            <consortium name="Ensembl"/>
        </authorList>
    </citation>
    <scope>IDENTIFICATION</scope>
    <source>
        <strain evidence="6">Brown Norway</strain>
    </source>
</reference>
<dbReference type="PROSITE" id="PS50211">
    <property type="entry name" value="DENN"/>
    <property type="match status" value="1"/>
</dbReference>
<dbReference type="PANTHER" id="PTHR13196">
    <property type="entry name" value="DENN DOMAIN-CONTAINING"/>
    <property type="match status" value="1"/>
</dbReference>
<feature type="region of interest" description="Disordered" evidence="4">
    <location>
        <begin position="652"/>
        <end position="715"/>
    </location>
</feature>
<feature type="compositionally biased region" description="Basic and acidic residues" evidence="4">
    <location>
        <begin position="461"/>
        <end position="470"/>
    </location>
</feature>
<feature type="domain" description="UDENN" evidence="5">
    <location>
        <begin position="1"/>
        <end position="363"/>
    </location>
</feature>
<dbReference type="Gene3D" id="3.40.50.11500">
    <property type="match status" value="1"/>
</dbReference>
<dbReference type="PANTHER" id="PTHR13196:SF24">
    <property type="entry name" value="DENN DOMAIN-CONTAINING PROTEIN 1B"/>
    <property type="match status" value="1"/>
</dbReference>
<sequence>MAPVKLACAGCGSAFPPFSFPLCSPLLYPLPPFLALGIWSLALCLLGTCLATATPPSGHTFLGPLRLRTFSQILWYCGNSQRTLEISYLPWFEVYYKLLNTLADYLAKELEDDLNETLKSLYSHPVPKANTPVHLSVHSCFITPDITGLPTIPESRNLTEYFVAVDVNNMLRLYASMLHERRIIITSSKLSTLTACLHGSAALLYPMYWQHIYIPVLPPHLLDYCCAPMPYLIGIHSSLIERVKNKSLEDVVMLNVDTNTLESPFNDVNSLPSDVVSALKNKLKKQSTATGDGVARAFLRAQAALFGSYRDALRYKPGEPITFCEESFVKHRSSVMKQFLETAVNLQLFKQFIDGRLAKLNAGRGFSDIFEEEITSGGFCGGSPRSYQQWVYTVKKGGALFNTAVTKATPAVRTAYKFAKSHARLGLKEVKSRLRHKDNEEDYGTCSGLVQYTPVYTLHHERGETREKQKLSQAHLKRPHKSLDGTLYDDDDDIERASKISSEDGEETSAYFYESDDSVDAQVKAPYSGEMDLLGEILDTLSTHSSDQGKLAPAKSLDFFRSMDDIDYKPTNKSNAPSENNLTLLCASGDQGEWNLGQDDSALHGKHLPPSPRKRVCSSGLTDSLFILKEENTEKPFSADSVSVPTVVEKSASTSDSGFQPATPEASQTHKGKPEVKQTLSQASDDLLVPSPGNRQSTFVPWEKAGKEETKPSKDVGLLQEVVSLCHMSCDFQQGLNISEESKSENQT</sequence>
<evidence type="ECO:0007829" key="9">
    <source>
        <dbReference type="PeptideAtlas" id="A0A8I6G654"/>
    </source>
</evidence>
<evidence type="ECO:0000259" key="5">
    <source>
        <dbReference type="PROSITE" id="PS50211"/>
    </source>
</evidence>
<evidence type="ECO:0000256" key="2">
    <source>
        <dbReference type="ARBA" id="ARBA00022658"/>
    </source>
</evidence>
<organism evidence="6 7">
    <name type="scientific">Rattus norvegicus</name>
    <name type="common">Rat</name>
    <dbReference type="NCBI Taxonomy" id="10116"/>
    <lineage>
        <taxon>Eukaryota</taxon>
        <taxon>Metazoa</taxon>
        <taxon>Chordata</taxon>
        <taxon>Craniata</taxon>
        <taxon>Vertebrata</taxon>
        <taxon>Euteleostomi</taxon>
        <taxon>Mammalia</taxon>
        <taxon>Eutheria</taxon>
        <taxon>Euarchontoglires</taxon>
        <taxon>Glires</taxon>
        <taxon>Rodentia</taxon>
        <taxon>Myomorpha</taxon>
        <taxon>Muroidea</taxon>
        <taxon>Muridae</taxon>
        <taxon>Murinae</taxon>
        <taxon>Rattus</taxon>
    </lineage>
</organism>
<keyword evidence="7" id="KW-1185">Reference proteome</keyword>
<dbReference type="Ensembl" id="ENSRNOT00000094144.2">
    <property type="protein sequence ID" value="ENSRNOP00000080096.1"/>
    <property type="gene ID" value="ENSRNOG00000011063.10"/>
</dbReference>
<keyword evidence="3" id="KW-0968">Cytoplasmic vesicle</keyword>
<dbReference type="GO" id="GO:0005085">
    <property type="term" value="F:guanyl-nucleotide exchange factor activity"/>
    <property type="evidence" value="ECO:0007669"/>
    <property type="project" value="UniProtKB-KW"/>
</dbReference>
<dbReference type="InterPro" id="IPR037516">
    <property type="entry name" value="Tripartite_DENN"/>
</dbReference>
<dbReference type="Pfam" id="PF03455">
    <property type="entry name" value="dDENN"/>
    <property type="match status" value="1"/>
</dbReference>
<dbReference type="SMART" id="SM00801">
    <property type="entry name" value="dDENN"/>
    <property type="match status" value="1"/>
</dbReference>
<feature type="compositionally biased region" description="Polar residues" evidence="4">
    <location>
        <begin position="652"/>
        <end position="669"/>
    </location>
</feature>
<dbReference type="InterPro" id="IPR005112">
    <property type="entry name" value="dDENN_dom"/>
</dbReference>
<reference evidence="6" key="3">
    <citation type="submission" date="2025-09" db="UniProtKB">
        <authorList>
            <consortium name="Ensembl"/>
        </authorList>
    </citation>
    <scope>IDENTIFICATION</scope>
    <source>
        <strain evidence="6">Brown Norway</strain>
    </source>
</reference>
<protein>
    <submittedName>
        <fullName evidence="6">DENN domain containing 1B</fullName>
    </submittedName>
</protein>
<accession>A0A8I6G654</accession>
<evidence type="ECO:0000313" key="6">
    <source>
        <dbReference type="Ensembl" id="ENSRNOP00000080096.1"/>
    </source>
</evidence>
<dbReference type="Proteomes" id="UP000002494">
    <property type="component" value="Chromosome 13"/>
</dbReference>
<dbReference type="GeneTree" id="ENSGT00940000155446"/>
<evidence type="ECO:0000313" key="8">
    <source>
        <dbReference type="RGD" id="1308441"/>
    </source>
</evidence>
<dbReference type="Gene3D" id="3.30.450.200">
    <property type="match status" value="1"/>
</dbReference>
<feature type="region of interest" description="Disordered" evidence="4">
    <location>
        <begin position="461"/>
        <end position="490"/>
    </location>
</feature>
<keyword evidence="2" id="KW-0344">Guanine-nucleotide releasing factor</keyword>
<dbReference type="RGD" id="1308441">
    <property type="gene designation" value="Dennd1b"/>
</dbReference>
<dbReference type="InterPro" id="IPR001194">
    <property type="entry name" value="cDENN_dom"/>
</dbReference>
<evidence type="ECO:0000256" key="1">
    <source>
        <dbReference type="ARBA" id="ARBA00004132"/>
    </source>
</evidence>
<dbReference type="AlphaFoldDB" id="A0A8I6G654"/>
<evidence type="ECO:0000313" key="7">
    <source>
        <dbReference type="Proteomes" id="UP000002494"/>
    </source>
</evidence>
<proteinExistence type="evidence at protein level"/>
<gene>
    <name evidence="6 8" type="primary">Dennd1b</name>
</gene>
<feature type="compositionally biased region" description="Basic and acidic residues" evidence="4">
    <location>
        <begin position="704"/>
        <end position="714"/>
    </location>
</feature>
<dbReference type="FunFam" id="3.40.50.11500:FF:000001">
    <property type="entry name" value="Putative DENN domain-containing protein 1A"/>
    <property type="match status" value="1"/>
</dbReference>
<dbReference type="Gene3D" id="6.10.140.1000">
    <property type="match status" value="1"/>
</dbReference>
<dbReference type="AGR" id="RGD:1308441"/>
<dbReference type="Pfam" id="PF02141">
    <property type="entry name" value="DENN"/>
    <property type="match status" value="1"/>
</dbReference>